<accession>A0ABW2JM51</accession>
<evidence type="ECO:0000313" key="4">
    <source>
        <dbReference type="Proteomes" id="UP001596523"/>
    </source>
</evidence>
<evidence type="ECO:0000256" key="1">
    <source>
        <dbReference type="SAM" id="MobiDB-lite"/>
    </source>
</evidence>
<reference evidence="4" key="1">
    <citation type="journal article" date="2019" name="Int. J. Syst. Evol. Microbiol.">
        <title>The Global Catalogue of Microorganisms (GCM) 10K type strain sequencing project: providing services to taxonomists for standard genome sequencing and annotation.</title>
        <authorList>
            <consortium name="The Broad Institute Genomics Platform"/>
            <consortium name="The Broad Institute Genome Sequencing Center for Infectious Disease"/>
            <person name="Wu L."/>
            <person name="Ma J."/>
        </authorList>
    </citation>
    <scope>NUCLEOTIDE SEQUENCE [LARGE SCALE GENOMIC DNA]</scope>
    <source>
        <strain evidence="4">SYNS20</strain>
    </source>
</reference>
<dbReference type="SUPFAM" id="SSF47413">
    <property type="entry name" value="lambda repressor-like DNA-binding domains"/>
    <property type="match status" value="1"/>
</dbReference>
<comment type="caution">
    <text evidence="3">The sequence shown here is derived from an EMBL/GenBank/DDBJ whole genome shotgun (WGS) entry which is preliminary data.</text>
</comment>
<feature type="region of interest" description="Disordered" evidence="1">
    <location>
        <begin position="103"/>
        <end position="128"/>
    </location>
</feature>
<sequence>MRGKTGDEASADDASAADASAADASADDAGAAALALLRKELRDRLGRAGLTVNMVVARTGISRTTTSNAFNDRHPRPSWRTVHAVARAVGVDAVGVGRLKELWDRAGDRPPDDRPADGGPADGSTDGSVAEVGAALLEVHQAALPALPGNGSGEAPCDAPGDVPFLTPYLRRPHDDELRAHLGPALAGRGSVLAIVTGDSSTGKTRALYEALCALAPGRRLLRPMDDAGLHELLCAGRVDDTAVLWLNEAQRFCYGARSEEAAAALRRLLLTRTGIVAVGTLWTDPYWEDLVRPGTPGDPHSQVRALLESPATRRVAVPGRLSGPQLEELRRLAADTGDRRLADAAGAGAGDGRAVQHLSGGPALLAAFRTGPGGHFTPAEHALVDAAVTARALGHYAPLPGGLLAQAADGMLAAHHRPADPDWAATALRSLTTGERPDGRRTDIRRALTPLVAVRATAGGEPAYEPADYLEQSLRSGLEYRRPHPALWWALEEHTVDAHGLYVLAMRAQQHRFRKRSVALLRRAVLAGHPAAWEALILALPRGRRDGERDGAGAGRGGDDVLLWVAGHVGLGDRHHVRHLLWSLHGLEAPDAVALFAQRAVAQADLGSAEQVAELLADLRRIGQEGVLLDRDPVARVRIPGPGTAGRLLAGLLACGRDEMAVRFAGRVLPGADLGSWELAAALLWALRVAGNRAAELTAVAERAAADVDVTDEDGVLAVLEQLVECGETGAALWLGGRCAGAAEVTDASAVAALLGELRRFGLAAPARELAERAVPQVDLSDPEHVVYLVDELLDAGLEGCVRDLFARDPVARVACTGVQGLTLFLWCLESLGEVALQERLLDRALGQVRLDSPEFVSYLLGHLVKAGRSAAAGELAERAVEQVSVDEVRELGFLFDELKGLGRADLVERLARRSATGAHLAYRDTCARLLRHLRDADADTWVEHVVQRACAQELTDQYALRFFVEELVEAGENDAAGRVALACLPRVTRVDADGSAGLLDLLRGAGLTAAAEALTSRLAAEPVRAPRGPDEVYGLDPDGSRAEPWSWRDF</sequence>
<gene>
    <name evidence="3" type="ORF">ACFQVC_19495</name>
</gene>
<feature type="compositionally biased region" description="Low complexity" evidence="1">
    <location>
        <begin position="12"/>
        <end position="24"/>
    </location>
</feature>
<feature type="region of interest" description="Disordered" evidence="1">
    <location>
        <begin position="1027"/>
        <end position="1052"/>
    </location>
</feature>
<evidence type="ECO:0000313" key="3">
    <source>
        <dbReference type="EMBL" id="MFC7306397.1"/>
    </source>
</evidence>
<dbReference type="CDD" id="cd00093">
    <property type="entry name" value="HTH_XRE"/>
    <property type="match status" value="1"/>
</dbReference>
<proteinExistence type="predicted"/>
<dbReference type="EMBL" id="JBHTCF010000007">
    <property type="protein sequence ID" value="MFC7306397.1"/>
    <property type="molecule type" value="Genomic_DNA"/>
</dbReference>
<feature type="compositionally biased region" description="Basic and acidic residues" evidence="1">
    <location>
        <begin position="1040"/>
        <end position="1052"/>
    </location>
</feature>
<feature type="domain" description="HTH cro/C1-type" evidence="2">
    <location>
        <begin position="40"/>
        <end position="96"/>
    </location>
</feature>
<protein>
    <submittedName>
        <fullName evidence="3">Helix-turn-helix domain-containing protein</fullName>
    </submittedName>
</protein>
<feature type="compositionally biased region" description="Basic and acidic residues" evidence="1">
    <location>
        <begin position="103"/>
        <end position="116"/>
    </location>
</feature>
<dbReference type="SMART" id="SM00530">
    <property type="entry name" value="HTH_XRE"/>
    <property type="match status" value="1"/>
</dbReference>
<dbReference type="InterPro" id="IPR010982">
    <property type="entry name" value="Lambda_DNA-bd_dom_sf"/>
</dbReference>
<dbReference type="Proteomes" id="UP001596523">
    <property type="component" value="Unassembled WGS sequence"/>
</dbReference>
<dbReference type="InterPro" id="IPR001387">
    <property type="entry name" value="Cro/C1-type_HTH"/>
</dbReference>
<feature type="region of interest" description="Disordered" evidence="1">
    <location>
        <begin position="1"/>
        <end position="24"/>
    </location>
</feature>
<name>A0ABW2JM51_9ACTN</name>
<dbReference type="RefSeq" id="WP_381831747.1">
    <property type="nucleotide sequence ID" value="NZ_JBHTCF010000007.1"/>
</dbReference>
<organism evidence="3 4">
    <name type="scientific">Streptomyces monticola</name>
    <dbReference type="NCBI Taxonomy" id="2666263"/>
    <lineage>
        <taxon>Bacteria</taxon>
        <taxon>Bacillati</taxon>
        <taxon>Actinomycetota</taxon>
        <taxon>Actinomycetes</taxon>
        <taxon>Kitasatosporales</taxon>
        <taxon>Streptomycetaceae</taxon>
        <taxon>Streptomyces</taxon>
    </lineage>
</organism>
<evidence type="ECO:0000259" key="2">
    <source>
        <dbReference type="SMART" id="SM00530"/>
    </source>
</evidence>
<keyword evidence="4" id="KW-1185">Reference proteome</keyword>
<dbReference type="Pfam" id="PF13560">
    <property type="entry name" value="HTH_31"/>
    <property type="match status" value="1"/>
</dbReference>